<dbReference type="AlphaFoldDB" id="K6UI15"/>
<dbReference type="KEGG" id="pcy:PCYB_021470"/>
<dbReference type="VEuPathDB" id="PlasmoDB:PCYB_021470"/>
<dbReference type="PhylomeDB" id="K6UI15"/>
<dbReference type="GeneID" id="14690964"/>
<dbReference type="GO" id="GO:0005737">
    <property type="term" value="C:cytoplasm"/>
    <property type="evidence" value="ECO:0007669"/>
    <property type="project" value="TreeGrafter"/>
</dbReference>
<dbReference type="Gene3D" id="2.40.50.140">
    <property type="entry name" value="Nucleic acid-binding proteins"/>
    <property type="match status" value="1"/>
</dbReference>
<gene>
    <name evidence="1" type="ORF">PCYB_021470</name>
</gene>
<dbReference type="PANTHER" id="PTHR12962">
    <property type="entry name" value="CALCIUM-REGULATED HEAT STABLE PROTEIN CRHSP-24-RELATED"/>
    <property type="match status" value="1"/>
</dbReference>
<dbReference type="SUPFAM" id="SSF50249">
    <property type="entry name" value="Nucleic acid-binding proteins"/>
    <property type="match status" value="1"/>
</dbReference>
<organism evidence="1 2">
    <name type="scientific">Plasmodium cynomolgi (strain B)</name>
    <dbReference type="NCBI Taxonomy" id="1120755"/>
    <lineage>
        <taxon>Eukaryota</taxon>
        <taxon>Sar</taxon>
        <taxon>Alveolata</taxon>
        <taxon>Apicomplexa</taxon>
        <taxon>Aconoidasida</taxon>
        <taxon>Haemosporida</taxon>
        <taxon>Plasmodiidae</taxon>
        <taxon>Plasmodium</taxon>
        <taxon>Plasmodium (Plasmodium)</taxon>
    </lineage>
</organism>
<dbReference type="OMA" id="PDIFVHY"/>
<name>K6UI15_PLACD</name>
<reference evidence="1 2" key="1">
    <citation type="journal article" date="2012" name="Nat. Genet.">
        <title>Plasmodium cynomolgi genome sequences provide insight into Plasmodium vivax and the monkey malaria clade.</title>
        <authorList>
            <person name="Tachibana S."/>
            <person name="Sullivan S.A."/>
            <person name="Kawai S."/>
            <person name="Nakamura S."/>
            <person name="Kim H.R."/>
            <person name="Goto N."/>
            <person name="Arisue N."/>
            <person name="Palacpac N.M.Q."/>
            <person name="Honma H."/>
            <person name="Yagi M."/>
            <person name="Tougan T."/>
            <person name="Katakai Y."/>
            <person name="Kaneko O."/>
            <person name="Mita T."/>
            <person name="Kita K."/>
            <person name="Yasutomi Y."/>
            <person name="Sutton P.L."/>
            <person name="Shakhbatyan R."/>
            <person name="Horii T."/>
            <person name="Yasunaga T."/>
            <person name="Barnwell J.W."/>
            <person name="Escalante A.A."/>
            <person name="Carlton J.M."/>
            <person name="Tanabe K."/>
        </authorList>
    </citation>
    <scope>NUCLEOTIDE SEQUENCE [LARGE SCALE GENOMIC DNA]</scope>
    <source>
        <strain evidence="1 2">B</strain>
    </source>
</reference>
<dbReference type="EMBL" id="DF157094">
    <property type="protein sequence ID" value="GAB64578.1"/>
    <property type="molecule type" value="Genomic_DNA"/>
</dbReference>
<dbReference type="Proteomes" id="UP000006319">
    <property type="component" value="Chromosome 2"/>
</dbReference>
<dbReference type="InterPro" id="IPR012340">
    <property type="entry name" value="NA-bd_OB-fold"/>
</dbReference>
<evidence type="ECO:0000313" key="2">
    <source>
        <dbReference type="Proteomes" id="UP000006319"/>
    </source>
</evidence>
<accession>K6UI15</accession>
<proteinExistence type="predicted"/>
<keyword evidence="2" id="KW-1185">Reference proteome</keyword>
<dbReference type="eggNOG" id="ENOG502QXSS">
    <property type="taxonomic scope" value="Eukaryota"/>
</dbReference>
<protein>
    <submittedName>
        <fullName evidence="1">Cold-shock protein</fullName>
    </submittedName>
</protein>
<dbReference type="GO" id="GO:0003730">
    <property type="term" value="F:mRNA 3'-UTR binding"/>
    <property type="evidence" value="ECO:0007669"/>
    <property type="project" value="TreeGrafter"/>
</dbReference>
<evidence type="ECO:0000313" key="1">
    <source>
        <dbReference type="EMBL" id="GAB64578.1"/>
    </source>
</evidence>
<sequence>MLQRKPPKGLFLHFMERRLLSGLLDKEKASRMTGSVIKFDRRKGYGFISEHTQARARFAEYVRGQPNDGGPDIFVHYTDICQGRTFSLTSEEKKKLSWCSRVDMPPRQVECNFENYDPPGSKEQIKKEFKYLVPGERVKFYVTYDQHSHSTKATSVDYLD</sequence>
<dbReference type="OrthoDB" id="422005at2759"/>
<dbReference type="InterPro" id="IPR052069">
    <property type="entry name" value="Ca-reg_mRNA-binding_domain"/>
</dbReference>
<dbReference type="GO" id="GO:0043488">
    <property type="term" value="P:regulation of mRNA stability"/>
    <property type="evidence" value="ECO:0007669"/>
    <property type="project" value="TreeGrafter"/>
</dbReference>
<dbReference type="RefSeq" id="XP_004220545.1">
    <property type="nucleotide sequence ID" value="XM_004220497.1"/>
</dbReference>
<dbReference type="PANTHER" id="PTHR12962:SF1">
    <property type="entry name" value="COLD SHOCK DOMAIN-CONTAINING PROTEIN CG9705"/>
    <property type="match status" value="1"/>
</dbReference>